<dbReference type="EMBL" id="KN835600">
    <property type="protein sequence ID" value="KIK35661.1"/>
    <property type="molecule type" value="Genomic_DNA"/>
</dbReference>
<dbReference type="AlphaFoldDB" id="A0A0D0A1L6"/>
<dbReference type="OrthoDB" id="2666779at2759"/>
<proteinExistence type="inferred from homology"/>
<dbReference type="HOGENOM" id="CLU_1820508_0_0_1"/>
<dbReference type="InParanoid" id="A0A0D0A1L6"/>
<name>A0A0D0A1L6_9AGAM</name>
<keyword evidence="3" id="KW-0223">Dioxygenase</keyword>
<dbReference type="SUPFAM" id="SSF51197">
    <property type="entry name" value="Clavaminate synthase-like"/>
    <property type="match status" value="1"/>
</dbReference>
<dbReference type="PANTHER" id="PTHR30468:SF31">
    <property type="entry name" value="ALPHA-KETOGLUTARATE-DEPENDENT SULFONATE DIOXYGENASE-RELATED"/>
    <property type="match status" value="1"/>
</dbReference>
<dbReference type="Proteomes" id="UP000054485">
    <property type="component" value="Unassembled WGS sequence"/>
</dbReference>
<evidence type="ECO:0000256" key="2">
    <source>
        <dbReference type="ARBA" id="ARBA00022723"/>
    </source>
</evidence>
<dbReference type="PANTHER" id="PTHR30468">
    <property type="entry name" value="ALPHA-KETOGLUTARATE-DEPENDENT SULFONATE DIOXYGENASE"/>
    <property type="match status" value="1"/>
</dbReference>
<accession>A0A0D0A1L6</accession>
<evidence type="ECO:0000313" key="7">
    <source>
        <dbReference type="EMBL" id="KIK35661.1"/>
    </source>
</evidence>
<keyword evidence="8" id="KW-1185">Reference proteome</keyword>
<organism evidence="7 8">
    <name type="scientific">Suillus luteus UH-Slu-Lm8-n1</name>
    <dbReference type="NCBI Taxonomy" id="930992"/>
    <lineage>
        <taxon>Eukaryota</taxon>
        <taxon>Fungi</taxon>
        <taxon>Dikarya</taxon>
        <taxon>Basidiomycota</taxon>
        <taxon>Agaricomycotina</taxon>
        <taxon>Agaricomycetes</taxon>
        <taxon>Agaricomycetidae</taxon>
        <taxon>Boletales</taxon>
        <taxon>Suillineae</taxon>
        <taxon>Suillaceae</taxon>
        <taxon>Suillus</taxon>
    </lineage>
</organism>
<reference evidence="8" key="2">
    <citation type="submission" date="2015-01" db="EMBL/GenBank/DDBJ databases">
        <title>Evolutionary Origins and Diversification of the Mycorrhizal Mutualists.</title>
        <authorList>
            <consortium name="DOE Joint Genome Institute"/>
            <consortium name="Mycorrhizal Genomics Consortium"/>
            <person name="Kohler A."/>
            <person name="Kuo A."/>
            <person name="Nagy L.G."/>
            <person name="Floudas D."/>
            <person name="Copeland A."/>
            <person name="Barry K.W."/>
            <person name="Cichocki N."/>
            <person name="Veneault-Fourrey C."/>
            <person name="LaButti K."/>
            <person name="Lindquist E.A."/>
            <person name="Lipzen A."/>
            <person name="Lundell T."/>
            <person name="Morin E."/>
            <person name="Murat C."/>
            <person name="Riley R."/>
            <person name="Ohm R."/>
            <person name="Sun H."/>
            <person name="Tunlid A."/>
            <person name="Henrissat B."/>
            <person name="Grigoriev I.V."/>
            <person name="Hibbett D.S."/>
            <person name="Martin F."/>
        </authorList>
    </citation>
    <scope>NUCLEOTIDE SEQUENCE [LARGE SCALE GENOMIC DNA]</scope>
    <source>
        <strain evidence="8">UH-Slu-Lm8-n1</strain>
    </source>
</reference>
<dbReference type="GO" id="GO:0046872">
    <property type="term" value="F:metal ion binding"/>
    <property type="evidence" value="ECO:0007669"/>
    <property type="project" value="UniProtKB-KW"/>
</dbReference>
<evidence type="ECO:0000256" key="1">
    <source>
        <dbReference type="ARBA" id="ARBA00005896"/>
    </source>
</evidence>
<sequence length="142" mass="15984">MQAYLEGLAALYSVAAQAEGSRAAGVHVRREPIETVHPVVRVHPVTSWKSVHVNPGVTCRILGVPKLESDTIRNRIAFSQILDCTRTVTFDFQPQTRHALRASPHGKKPESVEEERQTDKVTEDRRIEILKEQRIEIPQSGK</sequence>
<dbReference type="GO" id="GO:0005737">
    <property type="term" value="C:cytoplasm"/>
    <property type="evidence" value="ECO:0007669"/>
    <property type="project" value="TreeGrafter"/>
</dbReference>
<keyword evidence="4" id="KW-0560">Oxidoreductase</keyword>
<dbReference type="GO" id="GO:0016706">
    <property type="term" value="F:2-oxoglutarate-dependent dioxygenase activity"/>
    <property type="evidence" value="ECO:0007669"/>
    <property type="project" value="TreeGrafter"/>
</dbReference>
<evidence type="ECO:0000256" key="6">
    <source>
        <dbReference type="SAM" id="MobiDB-lite"/>
    </source>
</evidence>
<keyword evidence="5" id="KW-0408">Iron</keyword>
<comment type="similarity">
    <text evidence="1">Belongs to the TfdA dioxygenase family.</text>
</comment>
<dbReference type="InterPro" id="IPR042098">
    <property type="entry name" value="TauD-like_sf"/>
</dbReference>
<evidence type="ECO:0000256" key="5">
    <source>
        <dbReference type="ARBA" id="ARBA00023004"/>
    </source>
</evidence>
<reference evidence="7 8" key="1">
    <citation type="submission" date="2014-04" db="EMBL/GenBank/DDBJ databases">
        <authorList>
            <consortium name="DOE Joint Genome Institute"/>
            <person name="Kuo A."/>
            <person name="Ruytinx J."/>
            <person name="Rineau F."/>
            <person name="Colpaert J."/>
            <person name="Kohler A."/>
            <person name="Nagy L.G."/>
            <person name="Floudas D."/>
            <person name="Copeland A."/>
            <person name="Barry K.W."/>
            <person name="Cichocki N."/>
            <person name="Veneault-Fourrey C."/>
            <person name="LaButti K."/>
            <person name="Lindquist E.A."/>
            <person name="Lipzen A."/>
            <person name="Lundell T."/>
            <person name="Morin E."/>
            <person name="Murat C."/>
            <person name="Sun H."/>
            <person name="Tunlid A."/>
            <person name="Henrissat B."/>
            <person name="Grigoriev I.V."/>
            <person name="Hibbett D.S."/>
            <person name="Martin F."/>
            <person name="Nordberg H.P."/>
            <person name="Cantor M.N."/>
            <person name="Hua S.X."/>
        </authorList>
    </citation>
    <scope>NUCLEOTIDE SEQUENCE [LARGE SCALE GENOMIC DNA]</scope>
    <source>
        <strain evidence="7 8">UH-Slu-Lm8-n1</strain>
    </source>
</reference>
<feature type="region of interest" description="Disordered" evidence="6">
    <location>
        <begin position="95"/>
        <end position="125"/>
    </location>
</feature>
<evidence type="ECO:0000313" key="8">
    <source>
        <dbReference type="Proteomes" id="UP000054485"/>
    </source>
</evidence>
<evidence type="ECO:0000256" key="3">
    <source>
        <dbReference type="ARBA" id="ARBA00022964"/>
    </source>
</evidence>
<protein>
    <submittedName>
        <fullName evidence="7">Uncharacterized protein</fullName>
    </submittedName>
</protein>
<evidence type="ECO:0000256" key="4">
    <source>
        <dbReference type="ARBA" id="ARBA00023002"/>
    </source>
</evidence>
<dbReference type="Gene3D" id="3.60.130.10">
    <property type="entry name" value="Clavaminate synthase-like"/>
    <property type="match status" value="1"/>
</dbReference>
<dbReference type="InterPro" id="IPR051323">
    <property type="entry name" value="AtsK-like"/>
</dbReference>
<keyword evidence="2" id="KW-0479">Metal-binding</keyword>
<feature type="non-terminal residue" evidence="7">
    <location>
        <position position="142"/>
    </location>
</feature>
<dbReference type="STRING" id="930992.A0A0D0A1L6"/>
<gene>
    <name evidence="7" type="ORF">CY34DRAFT_811979</name>
</gene>
<feature type="compositionally biased region" description="Basic and acidic residues" evidence="6">
    <location>
        <begin position="107"/>
        <end position="125"/>
    </location>
</feature>